<dbReference type="CDD" id="cd00057">
    <property type="entry name" value="FA58C"/>
    <property type="match status" value="1"/>
</dbReference>
<dbReference type="Proteomes" id="UP000694843">
    <property type="component" value="Unplaced"/>
</dbReference>
<feature type="domain" description="F5/8 type C" evidence="3">
    <location>
        <begin position="193"/>
        <end position="289"/>
    </location>
</feature>
<dbReference type="PROSITE" id="PS50022">
    <property type="entry name" value="FA58C_3"/>
    <property type="match status" value="2"/>
</dbReference>
<keyword evidence="2" id="KW-0732">Signal</keyword>
<dbReference type="SMART" id="SM00231">
    <property type="entry name" value="FA58C"/>
    <property type="match status" value="1"/>
</dbReference>
<dbReference type="GeneID" id="108665299"/>
<organism evidence="4 5">
    <name type="scientific">Hyalella azteca</name>
    <name type="common">Amphipod</name>
    <dbReference type="NCBI Taxonomy" id="294128"/>
    <lineage>
        <taxon>Eukaryota</taxon>
        <taxon>Metazoa</taxon>
        <taxon>Ecdysozoa</taxon>
        <taxon>Arthropoda</taxon>
        <taxon>Crustacea</taxon>
        <taxon>Multicrustacea</taxon>
        <taxon>Malacostraca</taxon>
        <taxon>Eumalacostraca</taxon>
        <taxon>Peracarida</taxon>
        <taxon>Amphipoda</taxon>
        <taxon>Senticaudata</taxon>
        <taxon>Talitrida</taxon>
        <taxon>Talitroidea</taxon>
        <taxon>Hyalellidae</taxon>
        <taxon>Hyalella</taxon>
    </lineage>
</organism>
<feature type="signal peptide" evidence="2">
    <location>
        <begin position="1"/>
        <end position="37"/>
    </location>
</feature>
<dbReference type="PANTHER" id="PTHR24543">
    <property type="entry name" value="MULTICOPPER OXIDASE-RELATED"/>
    <property type="match status" value="1"/>
</dbReference>
<evidence type="ECO:0000313" key="4">
    <source>
        <dbReference type="Proteomes" id="UP000694843"/>
    </source>
</evidence>
<reference evidence="5" key="1">
    <citation type="submission" date="2025-08" db="UniProtKB">
        <authorList>
            <consortium name="RefSeq"/>
        </authorList>
    </citation>
    <scope>IDENTIFICATION</scope>
    <source>
        <tissue evidence="5">Whole organism</tissue>
    </source>
</reference>
<dbReference type="Pfam" id="PF00754">
    <property type="entry name" value="F5_F8_type_C"/>
    <property type="match status" value="2"/>
</dbReference>
<evidence type="ECO:0000256" key="2">
    <source>
        <dbReference type="SAM" id="SignalP"/>
    </source>
</evidence>
<name>A0A8B7N117_HYAAZ</name>
<dbReference type="FunFam" id="2.60.120.260:FF:000002">
    <property type="entry name" value="Coagulation factor VIII"/>
    <property type="match status" value="1"/>
</dbReference>
<sequence>MNWQQESKMRVMGSARPPGRVWLFTATLFSLAPAVLSACSGPLGMASGDILDWQISASSAFPSSRDSGCHMRYARLHQPNGRAWCSGRKVAGEWLLVDLGVAAKVTGVLTQGKGDGKEWVTSYQLSYSMDAYVWNYVTDHYGDKKVFSGNTDSRTPRHNYIVPPVKARFIRLHALSWHTHPSLRLELLGCQECKQIVSEGVQVRVTASSHLSWNRRKSCEPHEVALLSHRAWCAKRKKKHQWIQWDLGPPHKITGIITKGRGDSRRRHWVQSYTLTYSNDTVIWYTYKDTNHLDAKVVYPSNTRCLFHAEITVLYIAYSPHEGDCGQRFFRVSHDTPCVENLAWSGRTWVNDIRHQWSGWHYGRAGLAVDGSLNTSLPRCAVLDNFSVDEPVWMVDLGTREDVKGLVIVTWQGDGQDNQTLYRDYVFGLDKLSAYVELRPRLSEISEKRECGTVTRLNNAVFLERVHIECPQPIRGRYVYLKGTGVANRWHRLFSIVLCEVLVY</sequence>
<dbReference type="InterPro" id="IPR000421">
    <property type="entry name" value="FA58C"/>
</dbReference>
<dbReference type="OrthoDB" id="6262482at2759"/>
<evidence type="ECO:0000259" key="3">
    <source>
        <dbReference type="PROSITE" id="PS50022"/>
    </source>
</evidence>
<dbReference type="InterPro" id="IPR008979">
    <property type="entry name" value="Galactose-bd-like_sf"/>
</dbReference>
<dbReference type="Gene3D" id="2.60.120.260">
    <property type="entry name" value="Galactose-binding domain-like"/>
    <property type="match status" value="3"/>
</dbReference>
<dbReference type="OMA" id="PQNPWLW"/>
<accession>A0A8B7N117</accession>
<feature type="domain" description="F5/8 type C" evidence="3">
    <location>
        <begin position="39"/>
        <end position="190"/>
    </location>
</feature>
<evidence type="ECO:0000313" key="5">
    <source>
        <dbReference type="RefSeq" id="XP_018007526.2"/>
    </source>
</evidence>
<dbReference type="PANTHER" id="PTHR24543:SF334">
    <property type="entry name" value="F5_8 TYPE C DOMAIN-CONTAINING PROTEIN"/>
    <property type="match status" value="1"/>
</dbReference>
<keyword evidence="4" id="KW-1185">Reference proteome</keyword>
<feature type="chain" id="PRO_5037356351" evidence="2">
    <location>
        <begin position="38"/>
        <end position="504"/>
    </location>
</feature>
<dbReference type="RefSeq" id="XP_018007526.2">
    <property type="nucleotide sequence ID" value="XM_018152037.2"/>
</dbReference>
<keyword evidence="1" id="KW-1015">Disulfide bond</keyword>
<protein>
    <submittedName>
        <fullName evidence="5">EGF-like repeat and discoidin I-like domain-containing protein 3</fullName>
    </submittedName>
</protein>
<dbReference type="KEGG" id="hazt:108665299"/>
<proteinExistence type="predicted"/>
<dbReference type="AlphaFoldDB" id="A0A8B7N117"/>
<evidence type="ECO:0000256" key="1">
    <source>
        <dbReference type="ARBA" id="ARBA00023157"/>
    </source>
</evidence>
<dbReference type="PROSITE" id="PS01285">
    <property type="entry name" value="FA58C_1"/>
    <property type="match status" value="1"/>
</dbReference>
<dbReference type="SUPFAM" id="SSF49785">
    <property type="entry name" value="Galactose-binding domain-like"/>
    <property type="match status" value="3"/>
</dbReference>
<gene>
    <name evidence="5" type="primary">LOC108665299</name>
</gene>